<reference evidence="11" key="1">
    <citation type="journal article" date="2019" name="PLoS Genet.">
        <title>The alternative reality of plant mitochondrial DNA: One ring does not rule them all.</title>
        <authorList>
            <person name="Kozik A."/>
            <person name="Rowan B.A."/>
            <person name="Lavelle D."/>
            <person name="Berke L."/>
            <person name="Schranz M.E."/>
            <person name="Michelmore R.W."/>
            <person name="Christensen A.C."/>
        </authorList>
    </citation>
    <scope>NUCLEOTIDE SEQUENCE</scope>
    <source>
        <strain evidence="11">CGN5271</strain>
    </source>
</reference>
<dbReference type="PROSITE" id="PS00900">
    <property type="entry name" value="RNA_POL_PHAGE_1"/>
    <property type="match status" value="1"/>
</dbReference>
<dbReference type="SUPFAM" id="SSF56672">
    <property type="entry name" value="DNA/RNA polymerases"/>
    <property type="match status" value="1"/>
</dbReference>
<evidence type="ECO:0000256" key="2">
    <source>
        <dbReference type="ARBA" id="ARBA00009493"/>
    </source>
</evidence>
<evidence type="ECO:0000256" key="7">
    <source>
        <dbReference type="ARBA" id="ARBA00023163"/>
    </source>
</evidence>
<dbReference type="EMBL" id="MK759657">
    <property type="protein sequence ID" value="QCF38106.1"/>
    <property type="molecule type" value="Genomic_DNA"/>
</dbReference>
<organism evidence="11">
    <name type="scientific">Lactuca saligna</name>
    <name type="common">Willowleaf lettuce</name>
    <dbReference type="NCBI Taxonomy" id="75948"/>
    <lineage>
        <taxon>Eukaryota</taxon>
        <taxon>Viridiplantae</taxon>
        <taxon>Streptophyta</taxon>
        <taxon>Embryophyta</taxon>
        <taxon>Tracheophyta</taxon>
        <taxon>Spermatophyta</taxon>
        <taxon>Magnoliopsida</taxon>
        <taxon>eudicotyledons</taxon>
        <taxon>Gunneridae</taxon>
        <taxon>Pentapetalae</taxon>
        <taxon>asterids</taxon>
        <taxon>campanulids</taxon>
        <taxon>Asterales</taxon>
        <taxon>Asteraceae</taxon>
        <taxon>Cichorioideae</taxon>
        <taxon>Cichorieae</taxon>
        <taxon>Lactucinae</taxon>
        <taxon>Lactuca</taxon>
    </lineage>
</organism>
<dbReference type="InterPro" id="IPR046950">
    <property type="entry name" value="DNA-dir_Rpol_C_phage-type"/>
</dbReference>
<dbReference type="PANTHER" id="PTHR10102">
    <property type="entry name" value="DNA-DIRECTED RNA POLYMERASE, MITOCHONDRIAL"/>
    <property type="match status" value="1"/>
</dbReference>
<dbReference type="Pfam" id="PF00940">
    <property type="entry name" value="RNA_pol"/>
    <property type="match status" value="1"/>
</dbReference>
<dbReference type="PROSITE" id="PS00489">
    <property type="entry name" value="RNA_POL_PHAGE_2"/>
    <property type="match status" value="1"/>
</dbReference>
<dbReference type="InterPro" id="IPR002092">
    <property type="entry name" value="DNA-dir_Rpol_phage-type"/>
</dbReference>
<evidence type="ECO:0000256" key="1">
    <source>
        <dbReference type="ARBA" id="ARBA00004026"/>
    </source>
</evidence>
<keyword evidence="7 9" id="KW-0804">Transcription</keyword>
<accession>A0A4D6PXC6</accession>
<dbReference type="RefSeq" id="YP_009642432.1">
    <property type="nucleotide sequence ID" value="NC_042406.1"/>
</dbReference>
<evidence type="ECO:0000256" key="5">
    <source>
        <dbReference type="ARBA" id="ARBA00022679"/>
    </source>
</evidence>
<feature type="domain" description="DNA-directed RNA polymerase C-terminal" evidence="10">
    <location>
        <begin position="538"/>
        <end position="816"/>
    </location>
</feature>
<evidence type="ECO:0000256" key="6">
    <source>
        <dbReference type="ARBA" id="ARBA00022695"/>
    </source>
</evidence>
<dbReference type="EC" id="2.7.7.6" evidence="3 9"/>
<evidence type="ECO:0000256" key="9">
    <source>
        <dbReference type="RuleBase" id="RU003805"/>
    </source>
</evidence>
<reference evidence="12" key="2">
    <citation type="submission" date="2021-05" db="EMBL/GenBank/DDBJ databases">
        <title>Sequence of the mitochondrial genome of Lactuca virosa suggests an unexpected role in Lactuca sativa's domestication.</title>
        <authorList>
            <person name="Fertet A."/>
            <person name="Graindorge S."/>
            <person name="Koechler S."/>
            <person name="De Boer G.-J."/>
            <person name="Guilloteau-Fonteny E."/>
            <person name="Gualberto J.M."/>
        </authorList>
    </citation>
    <scope>NUCLEOTIDE SEQUENCE</scope>
    <source>
        <strain evidence="12">LAC008020</strain>
    </source>
</reference>
<dbReference type="InterPro" id="IPR043502">
    <property type="entry name" value="DNA/RNA_pol_sf"/>
</dbReference>
<evidence type="ECO:0000313" key="11">
    <source>
        <dbReference type="EMBL" id="QCF38106.1"/>
    </source>
</evidence>
<dbReference type="Gene3D" id="1.10.150.20">
    <property type="entry name" value="5' to 3' exonuclease, C-terminal subdomain"/>
    <property type="match status" value="1"/>
</dbReference>
<dbReference type="GO" id="GO:0003677">
    <property type="term" value="F:DNA binding"/>
    <property type="evidence" value="ECO:0007669"/>
    <property type="project" value="InterPro"/>
</dbReference>
<protein>
    <recommendedName>
        <fullName evidence="3 9">DNA-directed RNA polymerase</fullName>
        <ecNumber evidence="3 9">2.7.7.6</ecNumber>
    </recommendedName>
</protein>
<evidence type="ECO:0000256" key="3">
    <source>
        <dbReference type="ARBA" id="ARBA00012418"/>
    </source>
</evidence>
<geneLocation type="mitochondrion" evidence="11"/>
<comment type="catalytic activity">
    <reaction evidence="8 9">
        <text>RNA(n) + a ribonucleoside 5'-triphosphate = RNA(n+1) + diphosphate</text>
        <dbReference type="Rhea" id="RHEA:21248"/>
        <dbReference type="Rhea" id="RHEA-COMP:14527"/>
        <dbReference type="Rhea" id="RHEA-COMP:17342"/>
        <dbReference type="ChEBI" id="CHEBI:33019"/>
        <dbReference type="ChEBI" id="CHEBI:61557"/>
        <dbReference type="ChEBI" id="CHEBI:140395"/>
        <dbReference type="EC" id="2.7.7.6"/>
    </reaction>
</comment>
<sequence>MMQWIHSHVFPKKDDCQVKREKFYNFWNEFYTYARGQVFNKDYSEKSANKRYNEGVIFELDKFRKAHRGEGNRVVADPKELYDLQLRIENMTMQFDEQNIFSSTSDILKILIDPEKESAKDFLRSRLSRESDQFLVGLFGQYTLEALIVHVLCVLFSSADANSMIRVASLVEQLEGHTRSHAKIIIKRKLMGAVSMNLFEDKEEEESVDEQGKKKSGLSKKYPIGAALVELMDLRGLIALAEDSSGSTRIYNKNKSYYLQKTLFVYCKFDISLLPIKLSLPMVFPPLDWKCTTEKAVSLSDLTGGYLSSPTSEMYDRYRLLSSSNPRNLYIELNNPKKLCEIMNCLQSQAFQINKEWLLYLITHQSHFEDFGLLTPEFVGYINILEVSGKLRSLYMSDAYIKENFTFNELLQTLQIDIQRARYEKMIFDLALAYEGYSFYLPAFLDFRGRIYRCGVLHFHERDFSKSLIQFVESQELDYRVAVVAACFQFQSFKSDMGALSWFKDKITALMLEDCVSRRDFILSDSDSAKCFIKHAVKAKHPFQFLSSFLPVYYCNLESIMRMPITQDASASAYQIMSYFLLDEWMARKTNLIQSPKGEIEDIYISILNELQIYIVQKLEDRNLSETLIEVLDRKIVKSIFMPIIYGKTVMSTAHDIKESLSRFLTPKECFQIAKLCFEFWKDRFHNMECFIRLIRSIGWVASASDRPVLYEVENILTIQDYMKMEPINIWVYDKLHKKRRQVTLRVATDTRDRRKTEISSFVNFIHQKDAHIAMKVVEQMLYYKAPIYTVHDNFISSTYHSKKIAGIYNNAIISLGRPLRIINEFIYLNVMKHIYDNIDREISDDLMDHVIPRDSLLYYLEENIPEDIRLSSSKRKIWDDKIQIILNSYDAYTRLVCGEYENTNDGCRMHINKYEDFLSMMKRKSELPLYSTYF</sequence>
<comment type="function">
    <text evidence="1 9">DNA-dependent RNA polymerase catalyzes the transcription of DNA into RNA using the four ribonucleoside triphosphates as substrates.</text>
</comment>
<keyword evidence="6 9" id="KW-0548">Nucleotidyltransferase</keyword>
<keyword evidence="11" id="KW-0496">Mitochondrion</keyword>
<dbReference type="AlphaFoldDB" id="A0A4D6PXC6"/>
<comment type="similarity">
    <text evidence="2 9">Belongs to the phage and mitochondrial RNA polymerase family.</text>
</comment>
<keyword evidence="4 9" id="KW-0240">DNA-directed RNA polymerase</keyword>
<proteinExistence type="inferred from homology"/>
<keyword evidence="5 9" id="KW-0808">Transferase</keyword>
<evidence type="ECO:0000256" key="4">
    <source>
        <dbReference type="ARBA" id="ARBA00022478"/>
    </source>
</evidence>
<name>A0A4D6PXC6_LACSI</name>
<dbReference type="Gene3D" id="3.30.70.370">
    <property type="match status" value="1"/>
</dbReference>
<gene>
    <name evidence="11" type="primary">rpo</name>
</gene>
<evidence type="ECO:0000259" key="10">
    <source>
        <dbReference type="Pfam" id="PF00940"/>
    </source>
</evidence>
<dbReference type="GO" id="GO:0034245">
    <property type="term" value="C:mitochondrial DNA-directed RNA polymerase complex"/>
    <property type="evidence" value="ECO:0007669"/>
    <property type="project" value="TreeGrafter"/>
</dbReference>
<evidence type="ECO:0000313" key="12">
    <source>
        <dbReference type="EMBL" id="QXI86837.1"/>
    </source>
</evidence>
<dbReference type="GO" id="GO:0006390">
    <property type="term" value="P:mitochondrial transcription"/>
    <property type="evidence" value="ECO:0007669"/>
    <property type="project" value="TreeGrafter"/>
</dbReference>
<dbReference type="PANTHER" id="PTHR10102:SF8">
    <property type="entry name" value="DNA-DIRECTED RNA POLYMERASE-RELATED"/>
    <property type="match status" value="1"/>
</dbReference>
<evidence type="ECO:0000256" key="8">
    <source>
        <dbReference type="ARBA" id="ARBA00048552"/>
    </source>
</evidence>
<dbReference type="GeneID" id="40344463"/>
<dbReference type="EMBL" id="MZ159956">
    <property type="protein sequence ID" value="QXI86837.1"/>
    <property type="molecule type" value="Genomic_DNA"/>
</dbReference>
<dbReference type="GO" id="GO:0003899">
    <property type="term" value="F:DNA-directed RNA polymerase activity"/>
    <property type="evidence" value="ECO:0007669"/>
    <property type="project" value="UniProtKB-EC"/>
</dbReference>